<dbReference type="Pfam" id="PF21788">
    <property type="entry name" value="TNP-like_GBD"/>
    <property type="match status" value="1"/>
</dbReference>
<keyword evidence="4" id="KW-0862">Zinc</keyword>
<dbReference type="InterPro" id="IPR048365">
    <property type="entry name" value="TNP-like_RNaseH_N"/>
</dbReference>
<dbReference type="Proteomes" id="UP001153954">
    <property type="component" value="Unassembled WGS sequence"/>
</dbReference>
<dbReference type="GO" id="GO:0015074">
    <property type="term" value="P:DNA integration"/>
    <property type="evidence" value="ECO:0007669"/>
    <property type="project" value="InterPro"/>
</dbReference>
<dbReference type="InterPro" id="IPR036397">
    <property type="entry name" value="RNaseH_sf"/>
</dbReference>
<dbReference type="SUPFAM" id="SSF53098">
    <property type="entry name" value="Ribonuclease H-like"/>
    <property type="match status" value="1"/>
</dbReference>
<dbReference type="InterPro" id="IPR048366">
    <property type="entry name" value="TNP-like_GBD"/>
</dbReference>
<dbReference type="SMART" id="SM00692">
    <property type="entry name" value="DM3"/>
    <property type="match status" value="1"/>
</dbReference>
<dbReference type="InterPro" id="IPR000477">
    <property type="entry name" value="RT_dom"/>
</dbReference>
<dbReference type="InterPro" id="IPR012337">
    <property type="entry name" value="RNaseH-like_sf"/>
</dbReference>
<dbReference type="CDD" id="cd01647">
    <property type="entry name" value="RT_LTR"/>
    <property type="match status" value="1"/>
</dbReference>
<dbReference type="SUPFAM" id="SSF57716">
    <property type="entry name" value="Glucocorticoid receptor-like (DNA-binding domain)"/>
    <property type="match status" value="1"/>
</dbReference>
<evidence type="ECO:0000259" key="10">
    <source>
        <dbReference type="PROSITE" id="PS50878"/>
    </source>
</evidence>
<name>A0AAU9VFM5_EUPED</name>
<evidence type="ECO:0000256" key="2">
    <source>
        <dbReference type="ARBA" id="ARBA00022723"/>
    </source>
</evidence>
<feature type="domain" description="Integrase catalytic" evidence="12">
    <location>
        <begin position="279"/>
        <end position="443"/>
    </location>
</feature>
<keyword evidence="8" id="KW-0175">Coiled coil</keyword>
<organism evidence="13 14">
    <name type="scientific">Euphydryas editha</name>
    <name type="common">Edith's checkerspot</name>
    <dbReference type="NCBI Taxonomy" id="104508"/>
    <lineage>
        <taxon>Eukaryota</taxon>
        <taxon>Metazoa</taxon>
        <taxon>Ecdysozoa</taxon>
        <taxon>Arthropoda</taxon>
        <taxon>Hexapoda</taxon>
        <taxon>Insecta</taxon>
        <taxon>Pterygota</taxon>
        <taxon>Neoptera</taxon>
        <taxon>Endopterygota</taxon>
        <taxon>Lepidoptera</taxon>
        <taxon>Glossata</taxon>
        <taxon>Ditrysia</taxon>
        <taxon>Papilionoidea</taxon>
        <taxon>Nymphalidae</taxon>
        <taxon>Nymphalinae</taxon>
        <taxon>Euphydryas</taxon>
    </lineage>
</organism>
<evidence type="ECO:0000313" key="13">
    <source>
        <dbReference type="EMBL" id="CAH2109284.1"/>
    </source>
</evidence>
<keyword evidence="2" id="KW-0479">Metal-binding</keyword>
<protein>
    <recommendedName>
        <fullName evidence="1">RNA-directed DNA polymerase</fullName>
        <ecNumber evidence="1">2.7.7.49</ecNumber>
    </recommendedName>
</protein>
<evidence type="ECO:0000256" key="4">
    <source>
        <dbReference type="ARBA" id="ARBA00022833"/>
    </source>
</evidence>
<dbReference type="PROSITE" id="PS50950">
    <property type="entry name" value="ZF_THAP"/>
    <property type="match status" value="1"/>
</dbReference>
<dbReference type="Gene3D" id="3.30.420.10">
    <property type="entry name" value="Ribonuclease H-like superfamily/Ribonuclease H"/>
    <property type="match status" value="1"/>
</dbReference>
<dbReference type="Pfam" id="PF12017">
    <property type="entry name" value="Tnp_P_element"/>
    <property type="match status" value="1"/>
</dbReference>
<feature type="domain" description="THAP-type" evidence="11">
    <location>
        <begin position="658"/>
        <end position="743"/>
    </location>
</feature>
<evidence type="ECO:0000259" key="12">
    <source>
        <dbReference type="PROSITE" id="PS50994"/>
    </source>
</evidence>
<dbReference type="Pfam" id="PF21789">
    <property type="entry name" value="TNP-like_RNaseH_C"/>
    <property type="match status" value="1"/>
</dbReference>
<accession>A0AAU9VFM5</accession>
<dbReference type="EMBL" id="CAKOGL010000070">
    <property type="protein sequence ID" value="CAH2109284.1"/>
    <property type="molecule type" value="Genomic_DNA"/>
</dbReference>
<dbReference type="GO" id="GO:0003677">
    <property type="term" value="F:DNA binding"/>
    <property type="evidence" value="ECO:0007669"/>
    <property type="project" value="UniProtKB-UniRule"/>
</dbReference>
<dbReference type="Pfam" id="PF21787">
    <property type="entry name" value="TNP-like_RNaseH_N"/>
    <property type="match status" value="1"/>
</dbReference>
<dbReference type="PANTHER" id="PTHR37984:SF5">
    <property type="entry name" value="PROTEIN NYNRIN-LIKE"/>
    <property type="match status" value="1"/>
</dbReference>
<feature type="compositionally biased region" description="Polar residues" evidence="9">
    <location>
        <begin position="658"/>
        <end position="670"/>
    </location>
</feature>
<dbReference type="SUPFAM" id="SSF56672">
    <property type="entry name" value="DNA/RNA polymerases"/>
    <property type="match status" value="1"/>
</dbReference>
<reference evidence="13" key="1">
    <citation type="submission" date="2022-03" db="EMBL/GenBank/DDBJ databases">
        <authorList>
            <person name="Tunstrom K."/>
        </authorList>
    </citation>
    <scope>NUCLEOTIDE SEQUENCE</scope>
</reference>
<dbReference type="Pfam" id="PF05485">
    <property type="entry name" value="THAP"/>
    <property type="match status" value="1"/>
</dbReference>
<dbReference type="InterPro" id="IPR041577">
    <property type="entry name" value="RT_RNaseH_2"/>
</dbReference>
<comment type="caution">
    <text evidence="13">The sequence shown here is derived from an EMBL/GenBank/DDBJ whole genome shotgun (WGS) entry which is preliminary data.</text>
</comment>
<feature type="region of interest" description="Disordered" evidence="9">
    <location>
        <begin position="658"/>
        <end position="693"/>
    </location>
</feature>
<feature type="domain" description="Reverse transcriptase" evidence="10">
    <location>
        <begin position="1"/>
        <end position="82"/>
    </location>
</feature>
<evidence type="ECO:0000256" key="5">
    <source>
        <dbReference type="ARBA" id="ARBA00023125"/>
    </source>
</evidence>
<dbReference type="Pfam" id="PF17919">
    <property type="entry name" value="RT_RNaseH_2"/>
    <property type="match status" value="1"/>
</dbReference>
<evidence type="ECO:0000256" key="1">
    <source>
        <dbReference type="ARBA" id="ARBA00012493"/>
    </source>
</evidence>
<dbReference type="Pfam" id="PF00078">
    <property type="entry name" value="RVT_1"/>
    <property type="match status" value="1"/>
</dbReference>
<evidence type="ECO:0000259" key="11">
    <source>
        <dbReference type="PROSITE" id="PS50950"/>
    </source>
</evidence>
<feature type="region of interest" description="Disordered" evidence="9">
    <location>
        <begin position="564"/>
        <end position="583"/>
    </location>
</feature>
<dbReference type="InterPro" id="IPR050951">
    <property type="entry name" value="Retrovirus_Pol_polyprotein"/>
</dbReference>
<evidence type="ECO:0000256" key="7">
    <source>
        <dbReference type="PROSITE-ProRule" id="PRU00309"/>
    </source>
</evidence>
<proteinExistence type="predicted"/>
<dbReference type="GO" id="GO:0008270">
    <property type="term" value="F:zinc ion binding"/>
    <property type="evidence" value="ECO:0007669"/>
    <property type="project" value="UniProtKB-KW"/>
</dbReference>
<dbReference type="InterPro" id="IPR021896">
    <property type="entry name" value="THAP9-like_HTH"/>
</dbReference>
<dbReference type="InterPro" id="IPR043128">
    <property type="entry name" value="Rev_trsase/Diguanyl_cyclase"/>
</dbReference>
<dbReference type="CDD" id="cd09274">
    <property type="entry name" value="RNase_HI_RT_Ty3"/>
    <property type="match status" value="1"/>
</dbReference>
<evidence type="ECO:0000256" key="9">
    <source>
        <dbReference type="SAM" id="MobiDB-lite"/>
    </source>
</evidence>
<gene>
    <name evidence="13" type="ORF">EEDITHA_LOCUS23139</name>
</gene>
<dbReference type="EC" id="2.7.7.49" evidence="1"/>
<evidence type="ECO:0000256" key="3">
    <source>
        <dbReference type="ARBA" id="ARBA00022771"/>
    </source>
</evidence>
<dbReference type="GO" id="GO:0042575">
    <property type="term" value="C:DNA polymerase complex"/>
    <property type="evidence" value="ECO:0007669"/>
    <property type="project" value="UniProtKB-ARBA"/>
</dbReference>
<keyword evidence="6" id="KW-0511">Multifunctional enzyme</keyword>
<feature type="coiled-coil region" evidence="8">
    <location>
        <begin position="823"/>
        <end position="857"/>
    </location>
</feature>
<dbReference type="InterPro" id="IPR048367">
    <property type="entry name" value="TNP-like_RNaseH_C"/>
</dbReference>
<dbReference type="PANTHER" id="PTHR37984">
    <property type="entry name" value="PROTEIN CBG26694"/>
    <property type="match status" value="1"/>
</dbReference>
<dbReference type="SMART" id="SM00980">
    <property type="entry name" value="THAP"/>
    <property type="match status" value="1"/>
</dbReference>
<evidence type="ECO:0000313" key="14">
    <source>
        <dbReference type="Proteomes" id="UP001153954"/>
    </source>
</evidence>
<dbReference type="PROSITE" id="PS50994">
    <property type="entry name" value="INTEGRASE"/>
    <property type="match status" value="1"/>
</dbReference>
<dbReference type="InterPro" id="IPR006612">
    <property type="entry name" value="THAP_Znf"/>
</dbReference>
<dbReference type="FunFam" id="3.30.70.270:FF:000020">
    <property type="entry name" value="Transposon Tf2-6 polyprotein-like Protein"/>
    <property type="match status" value="1"/>
</dbReference>
<dbReference type="GO" id="GO:0003964">
    <property type="term" value="F:RNA-directed DNA polymerase activity"/>
    <property type="evidence" value="ECO:0007669"/>
    <property type="project" value="UniProtKB-EC"/>
</dbReference>
<evidence type="ECO:0000256" key="6">
    <source>
        <dbReference type="ARBA" id="ARBA00023268"/>
    </source>
</evidence>
<keyword evidence="5 7" id="KW-0238">DNA-binding</keyword>
<dbReference type="InterPro" id="IPR001584">
    <property type="entry name" value="Integrase_cat-core"/>
</dbReference>
<keyword evidence="14" id="KW-1185">Reference proteome</keyword>
<evidence type="ECO:0000256" key="8">
    <source>
        <dbReference type="SAM" id="Coils"/>
    </source>
</evidence>
<dbReference type="PROSITE" id="PS50878">
    <property type="entry name" value="RT_POL"/>
    <property type="match status" value="1"/>
</dbReference>
<keyword evidence="3 7" id="KW-0863">Zinc-finger</keyword>
<sequence length="1403" mass="160218">MPFGLANAPAVFQRFMNSMLGNKRHDTALAYLDDILVPSVTLEEGFKKLEDILKLLRLNGLTLKLSKCYFFDSSLDYLGYEISAEGIRPNKNKILAVEKFPIPLNIHEVRQFLGLAGYFRKFIKGFWEIARPLTNLLRKGNSFKWTDNELNAFETLKEKLIHRPILALYNPKFKTELHTDASSLGVGGILMQWQSVSDVLKPVAYFSRQTTPEERHLHSYELETLAIVCALKKFRVYLLGLEFKIVTDCNALRTTLTKRDLIPRIARWWLLISEFNFSIEYRPGARMGHVDALSRNTKLSSEVIDDSTLTVYNIETSNWLLTLQMTDPDISRIFKILKPESNEETKDIKKNYVIKNNRVYRRVGKALCLVVPRGARWQIFACPRANGQAERYNQTILDSLAKYTDGEDERNWDTYLGKFQWGINNTINSTTQKTATEVLFGTRLRDHLTSILDLNTESIPNITEIRDEATTNIKSSQIKQKKNYDKNRIPAPVYKEGDLIKITRTNFNNKGNSTKLMSKFIGPFRIEKVLGNDRINELTGKNRSDGEVKLAWKRMKLAAKANLSAHRQHQMKTGGGEKPKSPSQEDLAIMNIAPHDFLVEYTDYDSDAIKNVVELNPSQNSATTASATTAGPSIITLESPPEVLEVIMDQGTSKANVLTTTGTSSPPRNNENIRRKQSGKKGPQSMFPRCPERKKQWIDKTYRGEEWFPTNNSVICSRHFTEDNFHVMKDRRRLLDSAVPTLYLPVLLPGPSSAYSSSNALVKKIDTPLDETTSKNLVSGSPVIVTPTKRKQRLSPIPGTPSAYDTPVKERFCRRIIELTNVVKIKNKKIKKISDRNRRLKRQIHSLKSLLSELENKNFITAENNDILKSLGVKCNEIMRRQMLKGKSGTIVRKKYSPQLRAFALTLNFYSTKAYNYVRKTFNTCLPSVKTLGKWYQSVDGHPGFTKEAFEALKYKTAQANKPIYCCIVFDEMKIERKVEKTYGYVDFGGTIDSDCKEECTDALVYLVVPFHEKWKVPIGYFFINKVTADQKKFLLTQAIELCNEVNMVVKAVTFDGCPSNIAMAKKLGCTLDSDNLKTVFKVQNNEIAVFLDPAHMIKLVRNSFDYYKEFKDAEGQEIKWSHIEMLHKLQEDEKFHAANKLRSEHLLFKKNIMKVKLATQLFSRSVAIALQFCKNTLKIETFQKIEGTANMLLAFNDLFDILDSKVHGYGFKRALNAENAELILSKVETCKNMLMSLTTILKNKQTRLIDSPRTSAVVTYHFTELARITLNCFFCNMRSHGGSNNNPTPKQFYGVYRKMLVHMELQELNTGNCMALENIAILNCSSAIRRINLTTERRETSETEEPMDDNFLESLQQISLSQFSDSIIEYIAGAVVHYLIKHIKCNTCVKALICLNEKKKQV</sequence>
<dbReference type="Gene3D" id="3.30.70.270">
    <property type="match status" value="2"/>
</dbReference>
<dbReference type="InterPro" id="IPR043502">
    <property type="entry name" value="DNA/RNA_pol_sf"/>
</dbReference>